<organism evidence="3 4">
    <name type="scientific">Cocos nucifera</name>
    <name type="common">Coconut palm</name>
    <dbReference type="NCBI Taxonomy" id="13894"/>
    <lineage>
        <taxon>Eukaryota</taxon>
        <taxon>Viridiplantae</taxon>
        <taxon>Streptophyta</taxon>
        <taxon>Embryophyta</taxon>
        <taxon>Tracheophyta</taxon>
        <taxon>Spermatophyta</taxon>
        <taxon>Magnoliopsida</taxon>
        <taxon>Liliopsida</taxon>
        <taxon>Arecaceae</taxon>
        <taxon>Arecoideae</taxon>
        <taxon>Cocoseae</taxon>
        <taxon>Attaleinae</taxon>
        <taxon>Cocos</taxon>
    </lineage>
</organism>
<dbReference type="Proteomes" id="UP000797356">
    <property type="component" value="Chromosome 3"/>
</dbReference>
<protein>
    <submittedName>
        <fullName evidence="3">Uncharacterized protein</fullName>
    </submittedName>
</protein>
<keyword evidence="2" id="KW-0732">Signal</keyword>
<feature type="region of interest" description="Disordered" evidence="1">
    <location>
        <begin position="28"/>
        <end position="116"/>
    </location>
</feature>
<reference evidence="3" key="1">
    <citation type="journal article" date="2017" name="Gigascience">
        <title>The genome draft of coconut (Cocos nucifera).</title>
        <authorList>
            <person name="Xiao Y."/>
            <person name="Xu P."/>
            <person name="Fan H."/>
            <person name="Baudouin L."/>
            <person name="Xia W."/>
            <person name="Bocs S."/>
            <person name="Xu J."/>
            <person name="Li Q."/>
            <person name="Guo A."/>
            <person name="Zhou L."/>
            <person name="Li J."/>
            <person name="Wu Y."/>
            <person name="Ma Z."/>
            <person name="Armero A."/>
            <person name="Issali A.E."/>
            <person name="Liu N."/>
            <person name="Peng M."/>
            <person name="Yang Y."/>
        </authorList>
    </citation>
    <scope>NUCLEOTIDE SEQUENCE</scope>
    <source>
        <tissue evidence="3">Spear leaf of Hainan Tall coconut</tissue>
    </source>
</reference>
<name>A0A8K0MY29_COCNU</name>
<accession>A0A8K0MY29</accession>
<evidence type="ECO:0000256" key="2">
    <source>
        <dbReference type="SAM" id="SignalP"/>
    </source>
</evidence>
<feature type="signal peptide" evidence="2">
    <location>
        <begin position="1"/>
        <end position="22"/>
    </location>
</feature>
<sequence length="116" mass="12333">MRFENIIAFLIALLLMFGWAQSLVQPSDSLDRGVEGSAPKPLCRRTLRGGTSLVNKDQTLSPADAVNNDGSGMTESPTKSPKEMSASSTHSLHTNSFCPDCQSGSIDPSTLIPTPP</sequence>
<dbReference type="AlphaFoldDB" id="A0A8K0MY29"/>
<dbReference type="EMBL" id="CM017874">
    <property type="protein sequence ID" value="KAG1334000.1"/>
    <property type="molecule type" value="Genomic_DNA"/>
</dbReference>
<reference evidence="3" key="2">
    <citation type="submission" date="2019-07" db="EMBL/GenBank/DDBJ databases">
        <authorList>
            <person name="Yang Y."/>
            <person name="Bocs S."/>
            <person name="Baudouin L."/>
        </authorList>
    </citation>
    <scope>NUCLEOTIDE SEQUENCE</scope>
    <source>
        <tissue evidence="3">Spear leaf of Hainan Tall coconut</tissue>
    </source>
</reference>
<feature type="compositionally biased region" description="Polar residues" evidence="1">
    <location>
        <begin position="52"/>
        <end position="61"/>
    </location>
</feature>
<feature type="chain" id="PRO_5035434571" evidence="2">
    <location>
        <begin position="23"/>
        <end position="116"/>
    </location>
</feature>
<keyword evidence="4" id="KW-1185">Reference proteome</keyword>
<dbReference type="OrthoDB" id="10417205at2759"/>
<evidence type="ECO:0000313" key="3">
    <source>
        <dbReference type="EMBL" id="KAG1334000.1"/>
    </source>
</evidence>
<feature type="compositionally biased region" description="Polar residues" evidence="1">
    <location>
        <begin position="68"/>
        <end position="116"/>
    </location>
</feature>
<gene>
    <name evidence="3" type="ORF">COCNU_03G001190</name>
</gene>
<comment type="caution">
    <text evidence="3">The sequence shown here is derived from an EMBL/GenBank/DDBJ whole genome shotgun (WGS) entry which is preliminary data.</text>
</comment>
<evidence type="ECO:0000313" key="4">
    <source>
        <dbReference type="Proteomes" id="UP000797356"/>
    </source>
</evidence>
<evidence type="ECO:0000256" key="1">
    <source>
        <dbReference type="SAM" id="MobiDB-lite"/>
    </source>
</evidence>
<proteinExistence type="predicted"/>